<feature type="compositionally biased region" description="Low complexity" evidence="1">
    <location>
        <begin position="36"/>
        <end position="69"/>
    </location>
</feature>
<accession>A0AAF0YD57</accession>
<feature type="region of interest" description="Disordered" evidence="1">
    <location>
        <begin position="22"/>
        <end position="74"/>
    </location>
</feature>
<name>A0AAF0YD57_9TREE</name>
<dbReference type="AlphaFoldDB" id="A0AAF0YD57"/>
<evidence type="ECO:0000313" key="3">
    <source>
        <dbReference type="EMBL" id="WOO84560.1"/>
    </source>
</evidence>
<sequence length="262" mass="25707">MLTTKLLLLALAPLLALAQDESQAPSADGGNGNGGDNAPASSTSAAPASSSAPAPAPSNATAPSTTPASGPDSLASQTVWTAFRPPPSLANGTSITYPHNGSWAVLGSPFTVRWTTTAAGLNDTNGFLELWNPAVGKFKGNDSLANAIPVGTPVQLSKSGASITLYVGDATKLTTKSSADQIEPGTGYILRLIPGNARPAVPQVLGTSASFEIKAAGQSADPEAAAPSGHPAASGKPSAGVRAAVLAPVLALAAVAAAAAVL</sequence>
<gene>
    <name evidence="3" type="ORF">LOC62_06G008078</name>
</gene>
<proteinExistence type="predicted"/>
<keyword evidence="2" id="KW-0732">Signal</keyword>
<evidence type="ECO:0000313" key="4">
    <source>
        <dbReference type="Proteomes" id="UP000827549"/>
    </source>
</evidence>
<dbReference type="RefSeq" id="XP_062630586.1">
    <property type="nucleotide sequence ID" value="XM_062774602.1"/>
</dbReference>
<feature type="signal peptide" evidence="2">
    <location>
        <begin position="1"/>
        <end position="18"/>
    </location>
</feature>
<evidence type="ECO:0000256" key="2">
    <source>
        <dbReference type="SAM" id="SignalP"/>
    </source>
</evidence>
<reference evidence="3" key="1">
    <citation type="submission" date="2023-10" db="EMBL/GenBank/DDBJ databases">
        <authorList>
            <person name="Noh H."/>
        </authorList>
    </citation>
    <scope>NUCLEOTIDE SEQUENCE</scope>
    <source>
        <strain evidence="3">DUCC4014</strain>
    </source>
</reference>
<feature type="chain" id="PRO_5042275062" evidence="2">
    <location>
        <begin position="19"/>
        <end position="262"/>
    </location>
</feature>
<keyword evidence="4" id="KW-1185">Reference proteome</keyword>
<dbReference type="EMBL" id="CP086719">
    <property type="protein sequence ID" value="WOO84560.1"/>
    <property type="molecule type" value="Genomic_DNA"/>
</dbReference>
<dbReference type="GeneID" id="87811247"/>
<dbReference type="Proteomes" id="UP000827549">
    <property type="component" value="Chromosome 6"/>
</dbReference>
<protein>
    <submittedName>
        <fullName evidence="3">Uncharacterized protein</fullName>
    </submittedName>
</protein>
<organism evidence="3 4">
    <name type="scientific">Vanrija pseudolonga</name>
    <dbReference type="NCBI Taxonomy" id="143232"/>
    <lineage>
        <taxon>Eukaryota</taxon>
        <taxon>Fungi</taxon>
        <taxon>Dikarya</taxon>
        <taxon>Basidiomycota</taxon>
        <taxon>Agaricomycotina</taxon>
        <taxon>Tremellomycetes</taxon>
        <taxon>Trichosporonales</taxon>
        <taxon>Trichosporonaceae</taxon>
        <taxon>Vanrija</taxon>
    </lineage>
</organism>
<evidence type="ECO:0000256" key="1">
    <source>
        <dbReference type="SAM" id="MobiDB-lite"/>
    </source>
</evidence>